<gene>
    <name evidence="7" type="ORF">N8I77_010474</name>
</gene>
<dbReference type="SUPFAM" id="SSF49785">
    <property type="entry name" value="Galactose-binding domain-like"/>
    <property type="match status" value="1"/>
</dbReference>
<dbReference type="GO" id="GO:0006120">
    <property type="term" value="P:mitochondrial electron transport, NADH to ubiquinone"/>
    <property type="evidence" value="ECO:0007669"/>
    <property type="project" value="TreeGrafter"/>
</dbReference>
<dbReference type="EMBL" id="JAUJFL010000006">
    <property type="protein sequence ID" value="KAK2600988.1"/>
    <property type="molecule type" value="Genomic_DNA"/>
</dbReference>
<feature type="region of interest" description="Disordered" evidence="5">
    <location>
        <begin position="237"/>
        <end position="257"/>
    </location>
</feature>
<dbReference type="GO" id="GO:0010257">
    <property type="term" value="P:NADH dehydrogenase complex assembly"/>
    <property type="evidence" value="ECO:0007669"/>
    <property type="project" value="TreeGrafter"/>
</dbReference>
<dbReference type="InterPro" id="IPR013857">
    <property type="entry name" value="NADH-UbQ_OxRdtase-assoc_prot30"/>
</dbReference>
<dbReference type="InterPro" id="IPR039131">
    <property type="entry name" value="NDUFAF1"/>
</dbReference>
<evidence type="ECO:0000256" key="3">
    <source>
        <dbReference type="ARBA" id="ARBA00023128"/>
    </source>
</evidence>
<dbReference type="PANTHER" id="PTHR13194">
    <property type="entry name" value="COMPLEX I INTERMEDIATE-ASSOCIATED PROTEIN 30"/>
    <property type="match status" value="1"/>
</dbReference>
<evidence type="ECO:0000256" key="5">
    <source>
        <dbReference type="SAM" id="MobiDB-lite"/>
    </source>
</evidence>
<dbReference type="Pfam" id="PF08547">
    <property type="entry name" value="CIA30"/>
    <property type="match status" value="1"/>
</dbReference>
<evidence type="ECO:0000259" key="6">
    <source>
        <dbReference type="Pfam" id="PF08547"/>
    </source>
</evidence>
<keyword evidence="8" id="KW-1185">Reference proteome</keyword>
<evidence type="ECO:0000313" key="7">
    <source>
        <dbReference type="EMBL" id="KAK2600988.1"/>
    </source>
</evidence>
<keyword evidence="4" id="KW-0143">Chaperone</keyword>
<evidence type="ECO:0000256" key="2">
    <source>
        <dbReference type="ARBA" id="ARBA00007884"/>
    </source>
</evidence>
<reference evidence="7" key="1">
    <citation type="submission" date="2023-06" db="EMBL/GenBank/DDBJ databases">
        <authorList>
            <person name="Noh H."/>
        </authorList>
    </citation>
    <scope>NUCLEOTIDE SEQUENCE</scope>
    <source>
        <strain evidence="7">DUCC20226</strain>
    </source>
</reference>
<dbReference type="AlphaFoldDB" id="A0AAD9W1V5"/>
<comment type="similarity">
    <text evidence="2">Belongs to the CIA30 family.</text>
</comment>
<name>A0AAD9W1V5_PHOAM</name>
<comment type="caution">
    <text evidence="7">The sequence shown here is derived from an EMBL/GenBank/DDBJ whole genome shotgun (WGS) entry which is preliminary data.</text>
</comment>
<dbReference type="EMBL" id="JAUJFL010000006">
    <property type="protein sequence ID" value="KAK2600987.1"/>
    <property type="molecule type" value="Genomic_DNA"/>
</dbReference>
<feature type="domain" description="NADH:ubiquinone oxidoreductase intermediate-associated protein 30" evidence="6">
    <location>
        <begin position="43"/>
        <end position="226"/>
    </location>
</feature>
<evidence type="ECO:0000256" key="1">
    <source>
        <dbReference type="ARBA" id="ARBA00004173"/>
    </source>
</evidence>
<protein>
    <recommendedName>
        <fullName evidence="6">NADH:ubiquinone oxidoreductase intermediate-associated protein 30 domain-containing protein</fullName>
    </recommendedName>
</protein>
<proteinExistence type="inferred from homology"/>
<comment type="subcellular location">
    <subcellularLocation>
        <location evidence="1">Mitochondrion</location>
    </subcellularLocation>
</comment>
<evidence type="ECO:0000313" key="8">
    <source>
        <dbReference type="Proteomes" id="UP001265746"/>
    </source>
</evidence>
<dbReference type="InterPro" id="IPR008979">
    <property type="entry name" value="Galactose-bd-like_sf"/>
</dbReference>
<accession>A0AAD9W1V5</accession>
<evidence type="ECO:0000256" key="4">
    <source>
        <dbReference type="ARBA" id="ARBA00023186"/>
    </source>
</evidence>
<sequence>MRATPRLSKGFFGRSVDELKRFTSIALNLEAVKGPAGPLELHSFRAQESMQACKPMSDADLGGFSKAHFEWVPPQSASGSLTKADNPNAHARFHGSISTQLPKDIPNVERSGYAAWRTLDRPPTLFGKSLWDIDPYAYLALRIKSDGRSYLVNVQTESIVPTDIHQHRLFSRRPGQWETVLIKWNDFVRTNHGYVVEPQTEMLRQKVRTIGIGLTDRIPGPFDLSIERIWATNDPNEAANVESHSPNKGALKNKHGKNVAWVTE</sequence>
<keyword evidence="3" id="KW-0496">Mitochondrion</keyword>
<dbReference type="GO" id="GO:0051082">
    <property type="term" value="F:unfolded protein binding"/>
    <property type="evidence" value="ECO:0007669"/>
    <property type="project" value="TreeGrafter"/>
</dbReference>
<dbReference type="Proteomes" id="UP001265746">
    <property type="component" value="Unassembled WGS sequence"/>
</dbReference>
<dbReference type="PANTHER" id="PTHR13194:SF18">
    <property type="entry name" value="COMPLEX I INTERMEDIATE-ASSOCIATED PROTEIN 30, MITOCHONDRIAL"/>
    <property type="match status" value="1"/>
</dbReference>
<dbReference type="GO" id="GO:0005739">
    <property type="term" value="C:mitochondrion"/>
    <property type="evidence" value="ECO:0007669"/>
    <property type="project" value="UniProtKB-SubCell"/>
</dbReference>
<organism evidence="7 8">
    <name type="scientific">Phomopsis amygdali</name>
    <name type="common">Fusicoccum amygdali</name>
    <dbReference type="NCBI Taxonomy" id="1214568"/>
    <lineage>
        <taxon>Eukaryota</taxon>
        <taxon>Fungi</taxon>
        <taxon>Dikarya</taxon>
        <taxon>Ascomycota</taxon>
        <taxon>Pezizomycotina</taxon>
        <taxon>Sordariomycetes</taxon>
        <taxon>Sordariomycetidae</taxon>
        <taxon>Diaporthales</taxon>
        <taxon>Diaporthaceae</taxon>
        <taxon>Diaporthe</taxon>
    </lineage>
</organism>